<reference evidence="3" key="1">
    <citation type="journal article" date="2019" name="Int. J. Syst. Evol. Microbiol.">
        <title>The Global Catalogue of Microorganisms (GCM) 10K type strain sequencing project: providing services to taxonomists for standard genome sequencing and annotation.</title>
        <authorList>
            <consortium name="The Broad Institute Genomics Platform"/>
            <consortium name="The Broad Institute Genome Sequencing Center for Infectious Disease"/>
            <person name="Wu L."/>
            <person name="Ma J."/>
        </authorList>
    </citation>
    <scope>NUCLEOTIDE SEQUENCE [LARGE SCALE GENOMIC DNA]</scope>
    <source>
        <strain evidence="3">JCM 18302</strain>
    </source>
</reference>
<evidence type="ECO:0000256" key="1">
    <source>
        <dbReference type="SAM" id="SignalP"/>
    </source>
</evidence>
<dbReference type="Proteomes" id="UP001500804">
    <property type="component" value="Unassembled WGS sequence"/>
</dbReference>
<name>A0ABP9NGI4_9PSEU</name>
<comment type="caution">
    <text evidence="2">The sequence shown here is derived from an EMBL/GenBank/DDBJ whole genome shotgun (WGS) entry which is preliminary data.</text>
</comment>
<organism evidence="2 3">
    <name type="scientific">Pseudonocardia adelaidensis</name>
    <dbReference type="NCBI Taxonomy" id="648754"/>
    <lineage>
        <taxon>Bacteria</taxon>
        <taxon>Bacillati</taxon>
        <taxon>Actinomycetota</taxon>
        <taxon>Actinomycetes</taxon>
        <taxon>Pseudonocardiales</taxon>
        <taxon>Pseudonocardiaceae</taxon>
        <taxon>Pseudonocardia</taxon>
    </lineage>
</organism>
<protein>
    <recommendedName>
        <fullName evidence="4">Excalibur calcium-binding domain-containing protein</fullName>
    </recommendedName>
</protein>
<evidence type="ECO:0000313" key="2">
    <source>
        <dbReference type="EMBL" id="GAA5119038.1"/>
    </source>
</evidence>
<sequence length="102" mass="10379">MQRLLLPALGALTLVAAAVGGPGGTGLPSSADTAVVAVAAIAPVTADANCHASYKPCLPRVRDLDCPQIGHRVTVVDTDAYRLDADHDGTGCDRYPEPSGGR</sequence>
<keyword evidence="3" id="KW-1185">Reference proteome</keyword>
<evidence type="ECO:0008006" key="4">
    <source>
        <dbReference type="Google" id="ProtNLM"/>
    </source>
</evidence>
<evidence type="ECO:0000313" key="3">
    <source>
        <dbReference type="Proteomes" id="UP001500804"/>
    </source>
</evidence>
<gene>
    <name evidence="2" type="ORF">GCM10023320_24170</name>
</gene>
<accession>A0ABP9NGI4</accession>
<proteinExistence type="predicted"/>
<feature type="chain" id="PRO_5046728496" description="Excalibur calcium-binding domain-containing protein" evidence="1">
    <location>
        <begin position="19"/>
        <end position="102"/>
    </location>
</feature>
<keyword evidence="1" id="KW-0732">Signal</keyword>
<dbReference type="EMBL" id="BAABJO010000007">
    <property type="protein sequence ID" value="GAA5119038.1"/>
    <property type="molecule type" value="Genomic_DNA"/>
</dbReference>
<feature type="signal peptide" evidence="1">
    <location>
        <begin position="1"/>
        <end position="18"/>
    </location>
</feature>